<organism evidence="4 5">
    <name type="scientific">Flamingopox virus FGPVKD09</name>
    <dbReference type="NCBI Taxonomy" id="2059380"/>
    <lineage>
        <taxon>Viruses</taxon>
        <taxon>Varidnaviria</taxon>
        <taxon>Bamfordvirae</taxon>
        <taxon>Nucleocytoviricota</taxon>
        <taxon>Pokkesviricetes</taxon>
        <taxon>Chitovirales</taxon>
        <taxon>Poxviridae</taxon>
        <taxon>Chordopoxvirinae</taxon>
        <taxon>Avipoxvirus</taxon>
    </lineage>
</organism>
<evidence type="ECO:0000256" key="1">
    <source>
        <dbReference type="ARBA" id="ARBA00010050"/>
    </source>
</evidence>
<evidence type="ECO:0000313" key="4">
    <source>
        <dbReference type="EMBL" id="AUD40137.1"/>
    </source>
</evidence>
<dbReference type="GO" id="GO:0015031">
    <property type="term" value="P:protein transport"/>
    <property type="evidence" value="ECO:0007669"/>
    <property type="project" value="UniProtKB-KW"/>
</dbReference>
<dbReference type="PANTHER" id="PTHR13768">
    <property type="entry name" value="SOLUBLE NSF ATTACHMENT PROTEIN SNAP"/>
    <property type="match status" value="1"/>
</dbReference>
<dbReference type="Gene3D" id="1.25.40.10">
    <property type="entry name" value="Tetratricopeptide repeat domain"/>
    <property type="match status" value="1"/>
</dbReference>
<dbReference type="SUPFAM" id="SSF48452">
    <property type="entry name" value="TPR-like"/>
    <property type="match status" value="1"/>
</dbReference>
<comment type="similarity">
    <text evidence="1">Belongs to the SNAP family.</text>
</comment>
<dbReference type="CDD" id="cd15832">
    <property type="entry name" value="SNAP"/>
    <property type="match status" value="1"/>
</dbReference>
<dbReference type="PANTHER" id="PTHR13768:SF23">
    <property type="entry name" value="ALPHA-SOLUBLE NSF ATTACHMENT PROTEIN"/>
    <property type="match status" value="1"/>
</dbReference>
<keyword evidence="5" id="KW-1185">Reference proteome</keyword>
<evidence type="ECO:0000256" key="3">
    <source>
        <dbReference type="ARBA" id="ARBA00022927"/>
    </source>
</evidence>
<dbReference type="Proteomes" id="UP000235762">
    <property type="component" value="Segment"/>
</dbReference>
<accession>A0A2H4X239</accession>
<dbReference type="GO" id="GO:0005483">
    <property type="term" value="F:soluble NSF attachment protein activity"/>
    <property type="evidence" value="ECO:0007669"/>
    <property type="project" value="TreeGrafter"/>
</dbReference>
<dbReference type="GO" id="GO:0019905">
    <property type="term" value="F:syntaxin binding"/>
    <property type="evidence" value="ECO:0007669"/>
    <property type="project" value="TreeGrafter"/>
</dbReference>
<dbReference type="GO" id="GO:0035494">
    <property type="term" value="P:SNARE complex disassembly"/>
    <property type="evidence" value="ECO:0007669"/>
    <property type="project" value="TreeGrafter"/>
</dbReference>
<keyword evidence="2" id="KW-0813">Transport</keyword>
<dbReference type="InterPro" id="IPR011990">
    <property type="entry name" value="TPR-like_helical_dom_sf"/>
</dbReference>
<evidence type="ECO:0000256" key="2">
    <source>
        <dbReference type="ARBA" id="ARBA00022448"/>
    </source>
</evidence>
<dbReference type="EMBL" id="MF678796">
    <property type="protein sequence ID" value="AUD40137.1"/>
    <property type="molecule type" value="Genomic_DNA"/>
</dbReference>
<dbReference type="Pfam" id="PF14938">
    <property type="entry name" value="SNAP"/>
    <property type="match status" value="1"/>
</dbReference>
<dbReference type="InterPro" id="IPR000744">
    <property type="entry name" value="NSF_attach"/>
</dbReference>
<sequence>MEKEAYKLLSEADRKLKDIGFLFSWKFLRNINNIKEVGNLLIRSAILFKAIKNWELAGYSFLKAAVLQSQESDFVLDTAMNFVNASNMYRKIDPKKAIQCLLQAIEVYKSINNFITAAKHQMTVAEIYESRIMDLEKACIHYEHATEYYREEGSIKSANDCMIKVADCFIRMKQFDKAASVYEQIGIICMGLPILKHRIKDQFLKAILCHFCIGDKDMRLIVRYYTELYAQFINYREYKLIMKVIESHDKYNLDILVDALKEYDSVTRLDSSLTIMLFEIKKNIQTRWYNK</sequence>
<gene>
    <name evidence="4" type="ORF">fgpv_032</name>
</gene>
<dbReference type="PRINTS" id="PR00448">
    <property type="entry name" value="NSFATTACHMNT"/>
</dbReference>
<proteinExistence type="inferred from homology"/>
<reference evidence="4 5" key="1">
    <citation type="journal article" date="2017" name="BMC Genomics">
        <title>Comparative analysis of avian poxvirus genomes, including a novel poxvirus from lesser flamingos (Phoenicopterus minor), highlights the lack of conservation of the central region.</title>
        <authorList>
            <person name="Carulei O."/>
            <person name="Douglass N."/>
            <person name="Williamson A.L."/>
        </authorList>
    </citation>
    <scope>NUCLEOTIDE SEQUENCE [LARGE SCALE GENOMIC DNA]</scope>
    <source>
        <strain evidence="4">FGPVKD09</strain>
    </source>
</reference>
<keyword evidence="3" id="KW-0653">Protein transport</keyword>
<evidence type="ECO:0000313" key="5">
    <source>
        <dbReference type="Proteomes" id="UP000235762"/>
    </source>
</evidence>
<name>A0A2H4X239_9POXV</name>
<protein>
    <submittedName>
        <fullName evidence="4">Alpha-SNAP</fullName>
    </submittedName>
</protein>